<dbReference type="OrthoDB" id="535509at2759"/>
<evidence type="ECO:0000256" key="5">
    <source>
        <dbReference type="PROSITE-ProRule" id="PRU10141"/>
    </source>
</evidence>
<dbReference type="SUPFAM" id="SSF56112">
    <property type="entry name" value="Protein kinase-like (PK-like)"/>
    <property type="match status" value="1"/>
</dbReference>
<keyword evidence="4 5" id="KW-0067">ATP-binding</keyword>
<accession>A0A2G8JMA5</accession>
<dbReference type="Gene3D" id="1.10.510.10">
    <property type="entry name" value="Transferase(Phosphotransferase) domain 1"/>
    <property type="match status" value="1"/>
</dbReference>
<dbReference type="PANTHER" id="PTHR24348">
    <property type="entry name" value="SERINE/THREONINE-PROTEIN KINASE UNC-51-RELATED"/>
    <property type="match status" value="1"/>
</dbReference>
<dbReference type="Proteomes" id="UP000230750">
    <property type="component" value="Unassembled WGS sequence"/>
</dbReference>
<comment type="similarity">
    <text evidence="6">Belongs to the protein kinase superfamily.</text>
</comment>
<dbReference type="CDD" id="cd00180">
    <property type="entry name" value="PKc"/>
    <property type="match status" value="1"/>
</dbReference>
<evidence type="ECO:0000313" key="10">
    <source>
        <dbReference type="Proteomes" id="UP000230750"/>
    </source>
</evidence>
<organism evidence="9 10">
    <name type="scientific">Stichopus japonicus</name>
    <name type="common">Sea cucumber</name>
    <dbReference type="NCBI Taxonomy" id="307972"/>
    <lineage>
        <taxon>Eukaryota</taxon>
        <taxon>Metazoa</taxon>
        <taxon>Echinodermata</taxon>
        <taxon>Eleutherozoa</taxon>
        <taxon>Echinozoa</taxon>
        <taxon>Holothuroidea</taxon>
        <taxon>Aspidochirotacea</taxon>
        <taxon>Aspidochirotida</taxon>
        <taxon>Stichopodidae</taxon>
        <taxon>Apostichopus</taxon>
    </lineage>
</organism>
<keyword evidence="3 9" id="KW-0418">Kinase</keyword>
<dbReference type="PANTHER" id="PTHR24348:SF22">
    <property type="entry name" value="NON-SPECIFIC SERINE_THREONINE PROTEIN KINASE"/>
    <property type="match status" value="1"/>
</dbReference>
<dbReference type="PROSITE" id="PS00107">
    <property type="entry name" value="PROTEIN_KINASE_ATP"/>
    <property type="match status" value="1"/>
</dbReference>
<feature type="region of interest" description="Disordered" evidence="7">
    <location>
        <begin position="316"/>
        <end position="416"/>
    </location>
</feature>
<evidence type="ECO:0000313" key="9">
    <source>
        <dbReference type="EMBL" id="PIK36894.1"/>
    </source>
</evidence>
<dbReference type="InterPro" id="IPR000719">
    <property type="entry name" value="Prot_kinase_dom"/>
</dbReference>
<feature type="compositionally biased region" description="Basic and acidic residues" evidence="7">
    <location>
        <begin position="335"/>
        <end position="345"/>
    </location>
</feature>
<evidence type="ECO:0000256" key="1">
    <source>
        <dbReference type="ARBA" id="ARBA00022679"/>
    </source>
</evidence>
<dbReference type="EMBL" id="MRZV01001599">
    <property type="protein sequence ID" value="PIK36894.1"/>
    <property type="molecule type" value="Genomic_DNA"/>
</dbReference>
<evidence type="ECO:0000256" key="7">
    <source>
        <dbReference type="SAM" id="MobiDB-lite"/>
    </source>
</evidence>
<comment type="caution">
    <text evidence="9">The sequence shown here is derived from an EMBL/GenBank/DDBJ whole genome shotgun (WGS) entry which is preliminary data.</text>
</comment>
<protein>
    <submittedName>
        <fullName evidence="9">Serine/threonine protein kinase</fullName>
    </submittedName>
</protein>
<gene>
    <name evidence="9" type="ORF">BSL78_26275</name>
</gene>
<feature type="compositionally biased region" description="Acidic residues" evidence="7">
    <location>
        <begin position="346"/>
        <end position="358"/>
    </location>
</feature>
<dbReference type="GO" id="GO:0016020">
    <property type="term" value="C:membrane"/>
    <property type="evidence" value="ECO:0007669"/>
    <property type="project" value="TreeGrafter"/>
</dbReference>
<name>A0A2G8JMA5_STIJA</name>
<dbReference type="GO" id="GO:0000045">
    <property type="term" value="P:autophagosome assembly"/>
    <property type="evidence" value="ECO:0007669"/>
    <property type="project" value="TreeGrafter"/>
</dbReference>
<keyword evidence="6 9" id="KW-0723">Serine/threonine-protein kinase</keyword>
<dbReference type="GO" id="GO:0010506">
    <property type="term" value="P:regulation of autophagy"/>
    <property type="evidence" value="ECO:0007669"/>
    <property type="project" value="InterPro"/>
</dbReference>
<evidence type="ECO:0000259" key="8">
    <source>
        <dbReference type="PROSITE" id="PS50011"/>
    </source>
</evidence>
<dbReference type="SMART" id="SM00220">
    <property type="entry name" value="S_TKc"/>
    <property type="match status" value="1"/>
</dbReference>
<reference evidence="9 10" key="1">
    <citation type="journal article" date="2017" name="PLoS Biol.">
        <title>The sea cucumber genome provides insights into morphological evolution and visceral regeneration.</title>
        <authorList>
            <person name="Zhang X."/>
            <person name="Sun L."/>
            <person name="Yuan J."/>
            <person name="Sun Y."/>
            <person name="Gao Y."/>
            <person name="Zhang L."/>
            <person name="Li S."/>
            <person name="Dai H."/>
            <person name="Hamel J.F."/>
            <person name="Liu C."/>
            <person name="Yu Y."/>
            <person name="Liu S."/>
            <person name="Lin W."/>
            <person name="Guo K."/>
            <person name="Jin S."/>
            <person name="Xu P."/>
            <person name="Storey K.B."/>
            <person name="Huan P."/>
            <person name="Zhang T."/>
            <person name="Zhou Y."/>
            <person name="Zhang J."/>
            <person name="Lin C."/>
            <person name="Li X."/>
            <person name="Xing L."/>
            <person name="Huo D."/>
            <person name="Sun M."/>
            <person name="Wang L."/>
            <person name="Mercier A."/>
            <person name="Li F."/>
            <person name="Yang H."/>
            <person name="Xiang J."/>
        </authorList>
    </citation>
    <scope>NUCLEOTIDE SEQUENCE [LARGE SCALE GENOMIC DNA]</scope>
    <source>
        <strain evidence="9">Shaxun</strain>
        <tissue evidence="9">Muscle</tissue>
    </source>
</reference>
<evidence type="ECO:0000256" key="2">
    <source>
        <dbReference type="ARBA" id="ARBA00022741"/>
    </source>
</evidence>
<dbReference type="GO" id="GO:0004674">
    <property type="term" value="F:protein serine/threonine kinase activity"/>
    <property type="evidence" value="ECO:0007669"/>
    <property type="project" value="UniProtKB-KW"/>
</dbReference>
<keyword evidence="2 5" id="KW-0547">Nucleotide-binding</keyword>
<feature type="binding site" evidence="5">
    <location>
        <position position="48"/>
    </location>
    <ligand>
        <name>ATP</name>
        <dbReference type="ChEBI" id="CHEBI:30616"/>
    </ligand>
</feature>
<dbReference type="GO" id="GO:0005524">
    <property type="term" value="F:ATP binding"/>
    <property type="evidence" value="ECO:0007669"/>
    <property type="project" value="UniProtKB-UniRule"/>
</dbReference>
<evidence type="ECO:0000256" key="6">
    <source>
        <dbReference type="RuleBase" id="RU000304"/>
    </source>
</evidence>
<dbReference type="GO" id="GO:0005776">
    <property type="term" value="C:autophagosome"/>
    <property type="evidence" value="ECO:0007669"/>
    <property type="project" value="TreeGrafter"/>
</dbReference>
<dbReference type="STRING" id="307972.A0A2G8JMA5"/>
<feature type="compositionally biased region" description="Polar residues" evidence="7">
    <location>
        <begin position="404"/>
        <end position="416"/>
    </location>
</feature>
<keyword evidence="1" id="KW-0808">Transferase</keyword>
<feature type="compositionally biased region" description="Basic and acidic residues" evidence="7">
    <location>
        <begin position="361"/>
        <end position="382"/>
    </location>
</feature>
<dbReference type="AlphaFoldDB" id="A0A2G8JMA5"/>
<dbReference type="InterPro" id="IPR017441">
    <property type="entry name" value="Protein_kinase_ATP_BS"/>
</dbReference>
<evidence type="ECO:0000256" key="3">
    <source>
        <dbReference type="ARBA" id="ARBA00022777"/>
    </source>
</evidence>
<proteinExistence type="inferred from homology"/>
<keyword evidence="10" id="KW-1185">Reference proteome</keyword>
<dbReference type="Pfam" id="PF00069">
    <property type="entry name" value="Pkinase"/>
    <property type="match status" value="1"/>
</dbReference>
<dbReference type="PROSITE" id="PS50011">
    <property type="entry name" value="PROTEIN_KINASE_DOM"/>
    <property type="match status" value="1"/>
</dbReference>
<dbReference type="InterPro" id="IPR011009">
    <property type="entry name" value="Kinase-like_dom_sf"/>
</dbReference>
<dbReference type="PROSITE" id="PS00108">
    <property type="entry name" value="PROTEIN_KINASE_ST"/>
    <property type="match status" value="1"/>
</dbReference>
<feature type="domain" description="Protein kinase" evidence="8">
    <location>
        <begin position="19"/>
        <end position="290"/>
    </location>
</feature>
<evidence type="ECO:0000256" key="4">
    <source>
        <dbReference type="ARBA" id="ARBA00022840"/>
    </source>
</evidence>
<dbReference type="GO" id="GO:0005829">
    <property type="term" value="C:cytosol"/>
    <property type="evidence" value="ECO:0007669"/>
    <property type="project" value="TreeGrafter"/>
</dbReference>
<dbReference type="GO" id="GO:0000407">
    <property type="term" value="C:phagophore assembly site"/>
    <property type="evidence" value="ECO:0007669"/>
    <property type="project" value="TreeGrafter"/>
</dbReference>
<sequence length="416" mass="47346">MAAYGEPSLVLQEDNFEPREKWKKIGDGFFSKVYKAYCYKHNGDVAAKEVRGDQLKEIQKLVKLSTHTHVVGIKGVYLDRDHYSDFIIMEYCSYSLSQLREILGKTYIPWPRCLHFMQQILSGVEFLHHNNIIHRDIKPENVMVTDSFVCKIADFGPAKDRASYTNPKTIYGFIQPSGTMVYNSPERWKSPADPAKESDNIYSCAMVFYKMITNADLFCMETRPQDESVLMDLRYYLVDQEYRHDLKYVGRGSPDTVPEIVITVIEGCWHVNPTERKTVQHWTELLREYIIKNVTSAQLATADTTLKRLLREGKSLTDCDDSKSPTTPLRNRTPVKRDTNDRPDSPTDEDLPTEDDQSPSEVDKPSTGEREGAVNHRGHADGSESPTDGHLPTSKPKPLVGLESQMSNLTVQSDGL</sequence>
<dbReference type="InterPro" id="IPR008271">
    <property type="entry name" value="Ser/Thr_kinase_AS"/>
</dbReference>
<dbReference type="InterPro" id="IPR045269">
    <property type="entry name" value="Atg1-like"/>
</dbReference>